<dbReference type="EMBL" id="CAMXCT030002569">
    <property type="protein sequence ID" value="CAL4786324.1"/>
    <property type="molecule type" value="Genomic_DNA"/>
</dbReference>
<keyword evidence="2 5" id="KW-0812">Transmembrane</keyword>
<dbReference type="InterPro" id="IPR000620">
    <property type="entry name" value="EamA_dom"/>
</dbReference>
<evidence type="ECO:0000313" key="8">
    <source>
        <dbReference type="EMBL" id="CAI3999012.1"/>
    </source>
</evidence>
<feature type="transmembrane region" description="Helical" evidence="5">
    <location>
        <begin position="368"/>
        <end position="384"/>
    </location>
</feature>
<dbReference type="InterPro" id="IPR050186">
    <property type="entry name" value="TPT_transporter"/>
</dbReference>
<evidence type="ECO:0000313" key="9">
    <source>
        <dbReference type="EMBL" id="CAL4786324.1"/>
    </source>
</evidence>
<feature type="transmembrane region" description="Helical" evidence="5">
    <location>
        <begin position="243"/>
        <end position="261"/>
    </location>
</feature>
<evidence type="ECO:0000313" key="10">
    <source>
        <dbReference type="Proteomes" id="UP001152797"/>
    </source>
</evidence>
<organism evidence="8">
    <name type="scientific">Cladocopium goreaui</name>
    <dbReference type="NCBI Taxonomy" id="2562237"/>
    <lineage>
        <taxon>Eukaryota</taxon>
        <taxon>Sar</taxon>
        <taxon>Alveolata</taxon>
        <taxon>Dinophyceae</taxon>
        <taxon>Suessiales</taxon>
        <taxon>Symbiodiniaceae</taxon>
        <taxon>Cladocopium</taxon>
    </lineage>
</organism>
<evidence type="ECO:0000256" key="6">
    <source>
        <dbReference type="SAM" id="SignalP"/>
    </source>
</evidence>
<dbReference type="PANTHER" id="PTHR11132">
    <property type="entry name" value="SOLUTE CARRIER FAMILY 35"/>
    <property type="match status" value="1"/>
</dbReference>
<reference evidence="9 10" key="2">
    <citation type="submission" date="2024-05" db="EMBL/GenBank/DDBJ databases">
        <authorList>
            <person name="Chen Y."/>
            <person name="Shah S."/>
            <person name="Dougan E. K."/>
            <person name="Thang M."/>
            <person name="Chan C."/>
        </authorList>
    </citation>
    <scope>NUCLEOTIDE SEQUENCE [LARGE SCALE GENOMIC DNA]</scope>
</reference>
<feature type="transmembrane region" description="Helical" evidence="5">
    <location>
        <begin position="298"/>
        <end position="317"/>
    </location>
</feature>
<comment type="subcellular location">
    <subcellularLocation>
        <location evidence="1">Membrane</location>
        <topology evidence="1">Multi-pass membrane protein</topology>
    </subcellularLocation>
</comment>
<evidence type="ECO:0000256" key="5">
    <source>
        <dbReference type="SAM" id="Phobius"/>
    </source>
</evidence>
<feature type="transmembrane region" description="Helical" evidence="5">
    <location>
        <begin position="91"/>
        <end position="110"/>
    </location>
</feature>
<keyword evidence="3 5" id="KW-1133">Transmembrane helix</keyword>
<accession>A0A9P1CXS5</accession>
<feature type="signal peptide" evidence="6">
    <location>
        <begin position="1"/>
        <end position="18"/>
    </location>
</feature>
<protein>
    <submittedName>
        <fullName evidence="9">Probable sugar phosphate/phosphate translocator At3g14410</fullName>
    </submittedName>
</protein>
<feature type="transmembrane region" description="Helical" evidence="5">
    <location>
        <begin position="210"/>
        <end position="231"/>
    </location>
</feature>
<keyword evidence="6" id="KW-0732">Signal</keyword>
<gene>
    <name evidence="8" type="ORF">C1SCF055_LOCUS25263</name>
</gene>
<evidence type="ECO:0000256" key="1">
    <source>
        <dbReference type="ARBA" id="ARBA00004141"/>
    </source>
</evidence>
<reference evidence="8" key="1">
    <citation type="submission" date="2022-10" db="EMBL/GenBank/DDBJ databases">
        <authorList>
            <person name="Chen Y."/>
            <person name="Dougan E. K."/>
            <person name="Chan C."/>
            <person name="Rhodes N."/>
            <person name="Thang M."/>
        </authorList>
    </citation>
    <scope>NUCLEOTIDE SEQUENCE</scope>
</reference>
<feature type="transmembrane region" description="Helical" evidence="5">
    <location>
        <begin position="337"/>
        <end position="356"/>
    </location>
</feature>
<dbReference type="GO" id="GO:0016020">
    <property type="term" value="C:membrane"/>
    <property type="evidence" value="ECO:0007669"/>
    <property type="project" value="UniProtKB-SubCell"/>
</dbReference>
<evidence type="ECO:0000256" key="2">
    <source>
        <dbReference type="ARBA" id="ARBA00022692"/>
    </source>
</evidence>
<feature type="chain" id="PRO_5043270862" evidence="6">
    <location>
        <begin position="19"/>
        <end position="434"/>
    </location>
</feature>
<keyword evidence="4 5" id="KW-0472">Membrane</keyword>
<comment type="caution">
    <text evidence="8">The sequence shown here is derived from an EMBL/GenBank/DDBJ whole genome shotgun (WGS) entry which is preliminary data.</text>
</comment>
<feature type="domain" description="EamA" evidence="7">
    <location>
        <begin position="269"/>
        <end position="404"/>
    </location>
</feature>
<dbReference type="EMBL" id="CAMXCT020002569">
    <property type="protein sequence ID" value="CAL1152387.1"/>
    <property type="molecule type" value="Genomic_DNA"/>
</dbReference>
<dbReference type="Pfam" id="PF00892">
    <property type="entry name" value="EamA"/>
    <property type="match status" value="1"/>
</dbReference>
<sequence length="434" mass="46383">MLHSRSAALCLLVAAVAGCEDMSLLQFSQTGLQDSGTNGTVAAAKPGDKRYAPDQVAQLLVPLVPMFDAAPSAQSWVLVESLQSPKAAKEYWIMTVCLILLILLAISPIASKKVLQSCCSSCSLACSEVMGVSLSDRRSYLTSLVSVKVFVKETINQGFPYPESITAMHMLGVCLVTGSLQRPHIKEALAVLPISLLHGASLMTNNTALLYGGVAFVSMISANIPFIIFLLEVGKKKRTMDCASVAAVLLVCCGSIFCVYGEPAASVSAFLLASASALLGAMRAVWQHEVVVISLSPLNMVFWNGFWSFCISVLLIASNERTKAFRSLPGASSDAKWALLASAVTAVVLNITQWYAVQKLGALMQSMIGNLNLILVMALSGAYLQEHVTFAQYVGVLLLSLGTFWNKAREIMKEQAEQGSQDGSCAEIQTGHDK</sequence>
<keyword evidence="10" id="KW-1185">Reference proteome</keyword>
<dbReference type="AlphaFoldDB" id="A0A9P1CXS5"/>
<name>A0A9P1CXS5_9DINO</name>
<evidence type="ECO:0000256" key="3">
    <source>
        <dbReference type="ARBA" id="ARBA00022989"/>
    </source>
</evidence>
<dbReference type="EMBL" id="CAMXCT010002569">
    <property type="protein sequence ID" value="CAI3999012.1"/>
    <property type="molecule type" value="Genomic_DNA"/>
</dbReference>
<dbReference type="PROSITE" id="PS51257">
    <property type="entry name" value="PROKAR_LIPOPROTEIN"/>
    <property type="match status" value="1"/>
</dbReference>
<dbReference type="Proteomes" id="UP001152797">
    <property type="component" value="Unassembled WGS sequence"/>
</dbReference>
<proteinExistence type="predicted"/>
<evidence type="ECO:0000256" key="4">
    <source>
        <dbReference type="ARBA" id="ARBA00023136"/>
    </source>
</evidence>
<evidence type="ECO:0000259" key="7">
    <source>
        <dbReference type="Pfam" id="PF00892"/>
    </source>
</evidence>